<name>A0ABX3KZJ7_9PAST</name>
<accession>A0ABX3KZJ7</accession>
<dbReference type="Proteomes" id="UP000188820">
    <property type="component" value="Unassembled WGS sequence"/>
</dbReference>
<keyword evidence="2" id="KW-1185">Reference proteome</keyword>
<gene>
    <name evidence="1" type="ORF">BKG89_03155</name>
</gene>
<evidence type="ECO:0000313" key="1">
    <source>
        <dbReference type="EMBL" id="OOF70620.1"/>
    </source>
</evidence>
<dbReference type="NCBIfam" id="TIGR03362">
    <property type="entry name" value="VI_chp_7"/>
    <property type="match status" value="1"/>
</dbReference>
<comment type="caution">
    <text evidence="1">The sequence shown here is derived from an EMBL/GenBank/DDBJ whole genome shotgun (WGS) entry which is preliminary data.</text>
</comment>
<dbReference type="PANTHER" id="PTHR37024">
    <property type="entry name" value="TYPE VI SECRETION SYSTEM DUF2094 AND IMPA-RELATED DOMAIN PROTEIN"/>
    <property type="match status" value="1"/>
</dbReference>
<reference evidence="1 2" key="1">
    <citation type="submission" date="2016-10" db="EMBL/GenBank/DDBJ databases">
        <title>Rodentibacter gen. nov. and new species.</title>
        <authorList>
            <person name="Christensen H."/>
        </authorList>
    </citation>
    <scope>NUCLEOTIDE SEQUENCE [LARGE SCALE GENOMIC DNA]</scope>
    <source>
        <strain evidence="1 2">1998236014</strain>
    </source>
</reference>
<proteinExistence type="predicted"/>
<dbReference type="PANTHER" id="PTHR37024:SF3">
    <property type="entry name" value="TYPE VI SECRETION SYSTEM PROTEIN TSSA"/>
    <property type="match status" value="1"/>
</dbReference>
<evidence type="ECO:0000313" key="2">
    <source>
        <dbReference type="Proteomes" id="UP000188820"/>
    </source>
</evidence>
<protein>
    <submittedName>
        <fullName evidence="1">Type VI secretion system ImpA domain-containing protein</fullName>
    </submittedName>
</protein>
<dbReference type="Pfam" id="PF16989">
    <property type="entry name" value="T6SS_VasJ"/>
    <property type="match status" value="1"/>
</dbReference>
<dbReference type="EMBL" id="MLAA01000009">
    <property type="protein sequence ID" value="OOF70620.1"/>
    <property type="molecule type" value="Genomic_DNA"/>
</dbReference>
<dbReference type="InterPro" id="IPR017739">
    <property type="entry name" value="T6SS-assoc_VCA0119"/>
</dbReference>
<sequence>MEYQDILQDISGDFSPIGKPDEEGKVFFAIDEQVMKFGSLQHDSIDWDSLVVNSHQYLSHICKDYRVLQYLGYGLLYANVKLNLTVFLKLFSEFNKKYLFLAYPKPSKDQSISRFKEKSINLILERIENAINNNPEIGFTLVELHNTEQLINCIIEQLGQYIDSAESTLYRILRLIKKQADVSGNNVKQDENIRRNIQNTSNVITQEKKQSSENINIPNINTVDFDNIRQLKQFYLQVADVTCSLSPNSILGYINRRFGLWHSITQLPEMNAHGITVMQAVATDKLNDYRELVLSSPSVELLERIERTVTTSPYWIEGSYLSAKCCQFLKFDEAAEAIKNMTKQFVEKFPMFSLAKFQNGEPFLSDNTKSWLDDTESSYSSQTCNIQNQGSDFDDIYLNDGFIVTLRAIDEQLKLANDVRSRNYLQFEKIQFFLKEGMPSIAMNELLELSDNCRKYTVEEWDRTFFVRLEELKRKLLRDC</sequence>
<organism evidence="1 2">
    <name type="scientific">Rodentibacter caecimuris</name>
    <dbReference type="NCBI Taxonomy" id="1796644"/>
    <lineage>
        <taxon>Bacteria</taxon>
        <taxon>Pseudomonadati</taxon>
        <taxon>Pseudomonadota</taxon>
        <taxon>Gammaproteobacteria</taxon>
        <taxon>Pasteurellales</taxon>
        <taxon>Pasteurellaceae</taxon>
        <taxon>Rodentibacter</taxon>
    </lineage>
</organism>
<dbReference type="RefSeq" id="WP_077462741.1">
    <property type="nucleotide sequence ID" value="NZ_MLAA01000009.1"/>
</dbReference>